<evidence type="ECO:0000313" key="4">
    <source>
        <dbReference type="Proteomes" id="UP000235388"/>
    </source>
</evidence>
<evidence type="ECO:0000256" key="2">
    <source>
        <dbReference type="SAM" id="SignalP"/>
    </source>
</evidence>
<feature type="chain" id="PRO_5014723833" evidence="2">
    <location>
        <begin position="21"/>
        <end position="175"/>
    </location>
</feature>
<sequence length="175" mass="18836">MTGMGVGLVLSCSKVRLVFGFAPTILAGGGETGVRKRLLGVHVHLFEGADPLPAGGTCTGGCKSTDVLGRSSPQPPPEYRAPGRRAASDEPRYANEKKGTQIVSYLRLLFQELPSTMLWSDLNPRGVNPGKEKDSQGNFQGYYDANLGHYGSDKKQDGDLIKLRLTSKTADGERR</sequence>
<name>A0A2N5ULP0_9BASI</name>
<gene>
    <name evidence="3" type="ORF">PCANC_16029</name>
</gene>
<feature type="region of interest" description="Disordered" evidence="1">
    <location>
        <begin position="65"/>
        <end position="95"/>
    </location>
</feature>
<evidence type="ECO:0000256" key="1">
    <source>
        <dbReference type="SAM" id="MobiDB-lite"/>
    </source>
</evidence>
<reference evidence="3 4" key="1">
    <citation type="submission" date="2017-11" db="EMBL/GenBank/DDBJ databases">
        <title>De novo assembly and phasing of dikaryotic genomes from two isolates of Puccinia coronata f. sp. avenae, the causal agent of oat crown rust.</title>
        <authorList>
            <person name="Miller M.E."/>
            <person name="Zhang Y."/>
            <person name="Omidvar V."/>
            <person name="Sperschneider J."/>
            <person name="Schwessinger B."/>
            <person name="Raley C."/>
            <person name="Palmer J.M."/>
            <person name="Garnica D."/>
            <person name="Upadhyaya N."/>
            <person name="Rathjen J."/>
            <person name="Taylor J.M."/>
            <person name="Park R.F."/>
            <person name="Dodds P.N."/>
            <person name="Hirsch C.D."/>
            <person name="Kianian S.F."/>
            <person name="Figueroa M."/>
        </authorList>
    </citation>
    <scope>NUCLEOTIDE SEQUENCE [LARGE SCALE GENOMIC DNA]</scope>
    <source>
        <strain evidence="3">12NC29</strain>
    </source>
</reference>
<proteinExistence type="predicted"/>
<keyword evidence="4" id="KW-1185">Reference proteome</keyword>
<feature type="compositionally biased region" description="Basic and acidic residues" evidence="1">
    <location>
        <begin position="86"/>
        <end position="95"/>
    </location>
</feature>
<protein>
    <submittedName>
        <fullName evidence="3">Uncharacterized protein</fullName>
    </submittedName>
</protein>
<feature type="signal peptide" evidence="2">
    <location>
        <begin position="1"/>
        <end position="20"/>
    </location>
</feature>
<accession>A0A2N5ULP0</accession>
<organism evidence="3 4">
    <name type="scientific">Puccinia coronata f. sp. avenae</name>
    <dbReference type="NCBI Taxonomy" id="200324"/>
    <lineage>
        <taxon>Eukaryota</taxon>
        <taxon>Fungi</taxon>
        <taxon>Dikarya</taxon>
        <taxon>Basidiomycota</taxon>
        <taxon>Pucciniomycotina</taxon>
        <taxon>Pucciniomycetes</taxon>
        <taxon>Pucciniales</taxon>
        <taxon>Pucciniaceae</taxon>
        <taxon>Puccinia</taxon>
    </lineage>
</organism>
<keyword evidence="2" id="KW-0732">Signal</keyword>
<comment type="caution">
    <text evidence="3">The sequence shown here is derived from an EMBL/GenBank/DDBJ whole genome shotgun (WGS) entry which is preliminary data.</text>
</comment>
<dbReference type="EMBL" id="PGCJ01000204">
    <property type="protein sequence ID" value="PLW38678.1"/>
    <property type="molecule type" value="Genomic_DNA"/>
</dbReference>
<dbReference type="AlphaFoldDB" id="A0A2N5ULP0"/>
<evidence type="ECO:0000313" key="3">
    <source>
        <dbReference type="EMBL" id="PLW38678.1"/>
    </source>
</evidence>
<feature type="region of interest" description="Disordered" evidence="1">
    <location>
        <begin position="124"/>
        <end position="158"/>
    </location>
</feature>
<dbReference type="Proteomes" id="UP000235388">
    <property type="component" value="Unassembled WGS sequence"/>
</dbReference>